<dbReference type="GO" id="GO:0016651">
    <property type="term" value="F:oxidoreductase activity, acting on NAD(P)H"/>
    <property type="evidence" value="ECO:0007669"/>
    <property type="project" value="TreeGrafter"/>
</dbReference>
<dbReference type="SUPFAM" id="SSF55424">
    <property type="entry name" value="FAD/NAD-linked reductases, dimerisation (C-terminal) domain"/>
    <property type="match status" value="1"/>
</dbReference>
<evidence type="ECO:0000313" key="7">
    <source>
        <dbReference type="EMBL" id="WTQ72125.1"/>
    </source>
</evidence>
<dbReference type="GO" id="GO:0005737">
    <property type="term" value="C:cytoplasm"/>
    <property type="evidence" value="ECO:0007669"/>
    <property type="project" value="TreeGrafter"/>
</dbReference>
<evidence type="ECO:0000256" key="2">
    <source>
        <dbReference type="ARBA" id="ARBA00022630"/>
    </source>
</evidence>
<protein>
    <submittedName>
        <fullName evidence="7">NAD(P)/FAD-dependent oxidoreductase</fullName>
    </submittedName>
</protein>
<accession>A0AAU1LLK4</accession>
<evidence type="ECO:0000256" key="5">
    <source>
        <dbReference type="SAM" id="MobiDB-lite"/>
    </source>
</evidence>
<feature type="region of interest" description="Disordered" evidence="5">
    <location>
        <begin position="55"/>
        <end position="89"/>
    </location>
</feature>
<dbReference type="EMBL" id="CP108169">
    <property type="protein sequence ID" value="WTQ72125.1"/>
    <property type="molecule type" value="Genomic_DNA"/>
</dbReference>
<dbReference type="PANTHER" id="PTHR43557:SF2">
    <property type="entry name" value="RIESKE DOMAIN-CONTAINING PROTEIN-RELATED"/>
    <property type="match status" value="1"/>
</dbReference>
<keyword evidence="2" id="KW-0285">Flavoprotein</keyword>
<proteinExistence type="predicted"/>
<dbReference type="AlphaFoldDB" id="A0AAU1LLK4"/>
<dbReference type="PANTHER" id="PTHR43557">
    <property type="entry name" value="APOPTOSIS-INDUCING FACTOR 1"/>
    <property type="match status" value="1"/>
</dbReference>
<keyword evidence="4" id="KW-0560">Oxidoreductase</keyword>
<evidence type="ECO:0000256" key="4">
    <source>
        <dbReference type="ARBA" id="ARBA00023002"/>
    </source>
</evidence>
<dbReference type="InterPro" id="IPR023753">
    <property type="entry name" value="FAD/NAD-binding_dom"/>
</dbReference>
<dbReference type="PRINTS" id="PR00368">
    <property type="entry name" value="FADPNR"/>
</dbReference>
<evidence type="ECO:0000259" key="6">
    <source>
        <dbReference type="Pfam" id="PF07992"/>
    </source>
</evidence>
<evidence type="ECO:0000256" key="1">
    <source>
        <dbReference type="ARBA" id="ARBA00001974"/>
    </source>
</evidence>
<gene>
    <name evidence="7" type="ORF">OG222_03100</name>
</gene>
<dbReference type="Pfam" id="PF07992">
    <property type="entry name" value="Pyr_redox_2"/>
    <property type="match status" value="1"/>
</dbReference>
<feature type="compositionally biased region" description="Acidic residues" evidence="5">
    <location>
        <begin position="58"/>
        <end position="68"/>
    </location>
</feature>
<dbReference type="InterPro" id="IPR050446">
    <property type="entry name" value="FAD-oxidoreductase/Apoptosis"/>
</dbReference>
<dbReference type="SUPFAM" id="SSF51905">
    <property type="entry name" value="FAD/NAD(P)-binding domain"/>
    <property type="match status" value="2"/>
</dbReference>
<evidence type="ECO:0000256" key="3">
    <source>
        <dbReference type="ARBA" id="ARBA00022827"/>
    </source>
</evidence>
<dbReference type="PRINTS" id="PR00411">
    <property type="entry name" value="PNDRDTASEI"/>
</dbReference>
<comment type="cofactor">
    <cofactor evidence="1">
        <name>FAD</name>
        <dbReference type="ChEBI" id="CHEBI:57692"/>
    </cofactor>
</comment>
<dbReference type="Gene3D" id="3.50.50.60">
    <property type="entry name" value="FAD/NAD(P)-binding domain"/>
    <property type="match status" value="2"/>
</dbReference>
<sequence length="400" mass="40999">MSGGTVDRVVVVGNGIAGLTAADTLREAGFDGELTVVGDEPHPAYSRPALSKALLLDGDGEGDGEGAGDGDGQGAGSGTAAHELPPAGHGATELLGVRATGLSLDRRLVTLDDGTALPYDRLVLATGSRARRLSGLPEELTLRGLDDALSLRSRLAGRPSVVVIGGGPLGMEIASGCLAAGCRVTLVSQGMPLTAQLGPYLAGVFVEAALDQGLTVVETGSARIERRGESARVVLDEGAVLEAEMLVSAVGDIPNTEWLAETGLAPKGAVTVDSRGLVRPDVAAVGDLAAFPTPHGLRRVPFWSSAIEQAKTAARALLHGDDTPPLRFQPYFWTEQFGLSLKAVGYLPRDGEPAYADGGPGGGPALMSWPDEDGAGGRAAAALNYRIPIPRLRRMTAPAS</sequence>
<organism evidence="7">
    <name type="scientific">Streptomyces sp. NBC_00148</name>
    <dbReference type="NCBI Taxonomy" id="2903626"/>
    <lineage>
        <taxon>Bacteria</taxon>
        <taxon>Bacillati</taxon>
        <taxon>Actinomycetota</taxon>
        <taxon>Actinomycetes</taxon>
        <taxon>Kitasatosporales</taxon>
        <taxon>Streptomycetaceae</taxon>
        <taxon>Streptomyces</taxon>
    </lineage>
</organism>
<dbReference type="InterPro" id="IPR016156">
    <property type="entry name" value="FAD/NAD-linked_Rdtase_dimer_sf"/>
</dbReference>
<keyword evidence="3" id="KW-0274">FAD</keyword>
<dbReference type="InterPro" id="IPR036188">
    <property type="entry name" value="FAD/NAD-bd_sf"/>
</dbReference>
<reference evidence="7" key="1">
    <citation type="submission" date="2022-10" db="EMBL/GenBank/DDBJ databases">
        <title>The complete genomes of actinobacterial strains from the NBC collection.</title>
        <authorList>
            <person name="Joergensen T.S."/>
            <person name="Alvarez Arevalo M."/>
            <person name="Sterndorff E.B."/>
            <person name="Faurdal D."/>
            <person name="Vuksanovic O."/>
            <person name="Mourched A.-S."/>
            <person name="Charusanti P."/>
            <person name="Shaw S."/>
            <person name="Blin K."/>
            <person name="Weber T."/>
        </authorList>
    </citation>
    <scope>NUCLEOTIDE SEQUENCE</scope>
    <source>
        <strain evidence="7">NBC_00148</strain>
    </source>
</reference>
<feature type="domain" description="FAD/NAD(P)-binding" evidence="6">
    <location>
        <begin position="8"/>
        <end position="310"/>
    </location>
</feature>
<name>A0AAU1LLK4_9ACTN</name>